<keyword evidence="3" id="KW-1185">Reference proteome</keyword>
<organism evidence="2 3">
    <name type="scientific">Actinoalloteichus caeruleus DSM 43889</name>
    <dbReference type="NCBI Taxonomy" id="1120930"/>
    <lineage>
        <taxon>Bacteria</taxon>
        <taxon>Bacillati</taxon>
        <taxon>Actinomycetota</taxon>
        <taxon>Actinomycetes</taxon>
        <taxon>Pseudonocardiales</taxon>
        <taxon>Pseudonocardiaceae</taxon>
        <taxon>Actinoalloteichus</taxon>
        <taxon>Actinoalloteichus cyanogriseus</taxon>
    </lineage>
</organism>
<feature type="compositionally biased region" description="Low complexity" evidence="1">
    <location>
        <begin position="119"/>
        <end position="138"/>
    </location>
</feature>
<sequence>MDAATRKALDAVPELAAVYALTRRGWRWVSLTRGPGALVGSFAWPGGGFVDWCVIRGHGEVEGVRVRDGDWVVWRLSGSVGGRRRAGSLATTEFLVRAPAADRSSLAAPGATPPPLTPAVPAVGLAGPATRPAAVRRTAPPPESVPCGLRSRRPHRHGLPAAGGGHH</sequence>
<reference evidence="2 3" key="1">
    <citation type="submission" date="2022-06" db="EMBL/GenBank/DDBJ databases">
        <title>Genomic Encyclopedia of Type Strains, Phase I: the one thousand microbial genomes (KMG-I) project.</title>
        <authorList>
            <person name="Kyrpides N."/>
        </authorList>
    </citation>
    <scope>NUCLEOTIDE SEQUENCE [LARGE SCALE GENOMIC DNA]</scope>
    <source>
        <strain evidence="2 3">DSM 43889</strain>
    </source>
</reference>
<gene>
    <name evidence="2" type="ORF">G443_001525</name>
</gene>
<protein>
    <submittedName>
        <fullName evidence="2">Uncharacterized protein</fullName>
    </submittedName>
</protein>
<comment type="caution">
    <text evidence="2">The sequence shown here is derived from an EMBL/GenBank/DDBJ whole genome shotgun (WGS) entry which is preliminary data.</text>
</comment>
<proteinExistence type="predicted"/>
<name>A0ABT1JFI4_ACTCY</name>
<evidence type="ECO:0000313" key="3">
    <source>
        <dbReference type="Proteomes" id="UP000791080"/>
    </source>
</evidence>
<evidence type="ECO:0000256" key="1">
    <source>
        <dbReference type="SAM" id="MobiDB-lite"/>
    </source>
</evidence>
<feature type="region of interest" description="Disordered" evidence="1">
    <location>
        <begin position="104"/>
        <end position="167"/>
    </location>
</feature>
<dbReference type="RefSeq" id="WP_026419136.1">
    <property type="nucleotide sequence ID" value="NZ_AUBJ02000001.1"/>
</dbReference>
<dbReference type="EMBL" id="AUBJ02000001">
    <property type="protein sequence ID" value="MCP2331255.1"/>
    <property type="molecule type" value="Genomic_DNA"/>
</dbReference>
<evidence type="ECO:0000313" key="2">
    <source>
        <dbReference type="EMBL" id="MCP2331255.1"/>
    </source>
</evidence>
<dbReference type="Proteomes" id="UP000791080">
    <property type="component" value="Unassembled WGS sequence"/>
</dbReference>
<accession>A0ABT1JFI4</accession>